<reference evidence="2" key="1">
    <citation type="submission" date="2023-07" db="EMBL/GenBank/DDBJ databases">
        <title>Sorghum-associated microbial communities from plants grown in Nebraska, USA.</title>
        <authorList>
            <person name="Schachtman D."/>
        </authorList>
    </citation>
    <scope>NUCLEOTIDE SEQUENCE</scope>
    <source>
        <strain evidence="2">DS1061</strain>
    </source>
</reference>
<sequence length="99" mass="11224">MKIYWSLKSIPEFPQLSAKERRAAWRRVYWATYRHWLTWVGLLIHLGCVLSGYQLGNWLGHSMLGSMAGGGIGGCVFTQFSIHVARFHSGGTRGVRTEK</sequence>
<comment type="caution">
    <text evidence="2">The sequence shown here is derived from an EMBL/GenBank/DDBJ whole genome shotgun (WGS) entry which is preliminary data.</text>
</comment>
<dbReference type="EMBL" id="JAURTK010000023">
    <property type="protein sequence ID" value="MDP9651558.1"/>
    <property type="molecule type" value="Genomic_DNA"/>
</dbReference>
<evidence type="ECO:0000313" key="2">
    <source>
        <dbReference type="EMBL" id="MDP9651558.1"/>
    </source>
</evidence>
<dbReference type="Proteomes" id="UP001229486">
    <property type="component" value="Unassembled WGS sequence"/>
</dbReference>
<proteinExistence type="predicted"/>
<evidence type="ECO:0000256" key="1">
    <source>
        <dbReference type="SAM" id="Phobius"/>
    </source>
</evidence>
<keyword evidence="1" id="KW-1133">Transmembrane helix</keyword>
<accession>A0AB73INI3</accession>
<dbReference type="AlphaFoldDB" id="A0AB73INI3"/>
<name>A0AB73INI3_9BURK</name>
<gene>
    <name evidence="2" type="ORF">J2793_007033</name>
</gene>
<feature type="transmembrane region" description="Helical" evidence="1">
    <location>
        <begin position="36"/>
        <end position="55"/>
    </location>
</feature>
<evidence type="ECO:0000313" key="3">
    <source>
        <dbReference type="Proteomes" id="UP001229486"/>
    </source>
</evidence>
<keyword evidence="1" id="KW-0812">Transmembrane</keyword>
<feature type="transmembrane region" description="Helical" evidence="1">
    <location>
        <begin position="67"/>
        <end position="87"/>
    </location>
</feature>
<protein>
    <submittedName>
        <fullName evidence="2">Uncharacterized protein</fullName>
    </submittedName>
</protein>
<organism evidence="2 3">
    <name type="scientific">Paraburkholderia caledonica</name>
    <dbReference type="NCBI Taxonomy" id="134536"/>
    <lineage>
        <taxon>Bacteria</taxon>
        <taxon>Pseudomonadati</taxon>
        <taxon>Pseudomonadota</taxon>
        <taxon>Betaproteobacteria</taxon>
        <taxon>Burkholderiales</taxon>
        <taxon>Burkholderiaceae</taxon>
        <taxon>Paraburkholderia</taxon>
    </lineage>
</organism>
<keyword evidence="1" id="KW-0472">Membrane</keyword>